<gene>
    <name evidence="2" type="ORF">CWE14_03225</name>
</gene>
<accession>A0A432WMH9</accession>
<organism evidence="2 3">
    <name type="scientific">Aliidiomarina soli</name>
    <dbReference type="NCBI Taxonomy" id="1928574"/>
    <lineage>
        <taxon>Bacteria</taxon>
        <taxon>Pseudomonadati</taxon>
        <taxon>Pseudomonadota</taxon>
        <taxon>Gammaproteobacteria</taxon>
        <taxon>Alteromonadales</taxon>
        <taxon>Idiomarinaceae</taxon>
        <taxon>Aliidiomarina</taxon>
    </lineage>
</organism>
<name>A0A432WMH9_9GAMM</name>
<feature type="chain" id="PRO_5019416380" description="Competence protein ComEA" evidence="1">
    <location>
        <begin position="24"/>
        <end position="102"/>
    </location>
</feature>
<evidence type="ECO:0000313" key="3">
    <source>
        <dbReference type="Proteomes" id="UP000287823"/>
    </source>
</evidence>
<reference evidence="2 3" key="1">
    <citation type="journal article" date="2011" name="Front. Microbiol.">
        <title>Genomic signatures of strain selection and enhancement in Bacillus atrophaeus var. globigii, a historical biowarfare simulant.</title>
        <authorList>
            <person name="Gibbons H.S."/>
            <person name="Broomall S.M."/>
            <person name="McNew L.A."/>
            <person name="Daligault H."/>
            <person name="Chapman C."/>
            <person name="Bruce D."/>
            <person name="Karavis M."/>
            <person name="Krepps M."/>
            <person name="McGregor P.A."/>
            <person name="Hong C."/>
            <person name="Park K.H."/>
            <person name="Akmal A."/>
            <person name="Feldman A."/>
            <person name="Lin J.S."/>
            <person name="Chang W.E."/>
            <person name="Higgs B.W."/>
            <person name="Demirev P."/>
            <person name="Lindquist J."/>
            <person name="Liem A."/>
            <person name="Fochler E."/>
            <person name="Read T.D."/>
            <person name="Tapia R."/>
            <person name="Johnson S."/>
            <person name="Bishop-Lilly K.A."/>
            <person name="Detter C."/>
            <person name="Han C."/>
            <person name="Sozhamannan S."/>
            <person name="Rosenzweig C.N."/>
            <person name="Skowronski E.W."/>
        </authorList>
    </citation>
    <scope>NUCLEOTIDE SEQUENCE [LARGE SCALE GENOMIC DNA]</scope>
    <source>
        <strain evidence="2 3">Y4G10-17</strain>
    </source>
</reference>
<dbReference type="InterPro" id="IPR051675">
    <property type="entry name" value="Endo/Exo/Phosphatase_dom_1"/>
</dbReference>
<dbReference type="GO" id="GO:0015628">
    <property type="term" value="P:protein secretion by the type II secretion system"/>
    <property type="evidence" value="ECO:0007669"/>
    <property type="project" value="TreeGrafter"/>
</dbReference>
<dbReference type="Pfam" id="PF12836">
    <property type="entry name" value="HHH_3"/>
    <property type="match status" value="1"/>
</dbReference>
<dbReference type="Proteomes" id="UP000287823">
    <property type="component" value="Unassembled WGS sequence"/>
</dbReference>
<dbReference type="EMBL" id="PIPO01000001">
    <property type="protein sequence ID" value="RUO35020.1"/>
    <property type="molecule type" value="Genomic_DNA"/>
</dbReference>
<dbReference type="InterPro" id="IPR010994">
    <property type="entry name" value="RuvA_2-like"/>
</dbReference>
<evidence type="ECO:0008006" key="4">
    <source>
        <dbReference type="Google" id="ProtNLM"/>
    </source>
</evidence>
<dbReference type="RefSeq" id="WP_126798043.1">
    <property type="nucleotide sequence ID" value="NZ_PIPO01000001.1"/>
</dbReference>
<dbReference type="GO" id="GO:0015627">
    <property type="term" value="C:type II protein secretion system complex"/>
    <property type="evidence" value="ECO:0007669"/>
    <property type="project" value="TreeGrafter"/>
</dbReference>
<dbReference type="PANTHER" id="PTHR21180">
    <property type="entry name" value="ENDONUCLEASE/EXONUCLEASE/PHOSPHATASE FAMILY DOMAIN-CONTAINING PROTEIN 1"/>
    <property type="match status" value="1"/>
</dbReference>
<dbReference type="SUPFAM" id="SSF47781">
    <property type="entry name" value="RuvA domain 2-like"/>
    <property type="match status" value="1"/>
</dbReference>
<comment type="caution">
    <text evidence="2">The sequence shown here is derived from an EMBL/GenBank/DDBJ whole genome shotgun (WGS) entry which is preliminary data.</text>
</comment>
<keyword evidence="1" id="KW-0732">Signal</keyword>
<dbReference type="NCBIfam" id="TIGR00426">
    <property type="entry name" value="competence protein ComEA helix-hairpin-helix repeat region"/>
    <property type="match status" value="1"/>
</dbReference>
<dbReference type="InterPro" id="IPR004509">
    <property type="entry name" value="Competence_ComEA_HhH"/>
</dbReference>
<dbReference type="AlphaFoldDB" id="A0A432WMH9"/>
<feature type="signal peptide" evidence="1">
    <location>
        <begin position="1"/>
        <end position="23"/>
    </location>
</feature>
<dbReference type="PANTHER" id="PTHR21180:SF32">
    <property type="entry name" value="ENDONUCLEASE_EXONUCLEASE_PHOSPHATASE FAMILY DOMAIN-CONTAINING PROTEIN 1"/>
    <property type="match status" value="1"/>
</dbReference>
<protein>
    <recommendedName>
        <fullName evidence="4">Competence protein ComEA</fullName>
    </recommendedName>
</protein>
<proteinExistence type="predicted"/>
<dbReference type="Gene3D" id="1.10.150.320">
    <property type="entry name" value="Photosystem II 12 kDa extrinsic protein"/>
    <property type="match status" value="1"/>
</dbReference>
<evidence type="ECO:0000313" key="2">
    <source>
        <dbReference type="EMBL" id="RUO35020.1"/>
    </source>
</evidence>
<sequence length="102" mass="11167">MLYKTLMFASLLTPMAFTAPALAEPWQPAQAQAEAAQQAKVNINHASAEQLAHALRGVGMARAQAIIELRERLGGFTEIEQLLQVKGLGIRTLENNKDKIEL</sequence>
<evidence type="ECO:0000256" key="1">
    <source>
        <dbReference type="SAM" id="SignalP"/>
    </source>
</evidence>
<keyword evidence="3" id="KW-1185">Reference proteome</keyword>